<evidence type="ECO:0000256" key="1">
    <source>
        <dbReference type="SAM" id="Phobius"/>
    </source>
</evidence>
<keyword evidence="1" id="KW-1133">Transmembrane helix</keyword>
<reference evidence="2" key="1">
    <citation type="submission" date="2020-01" db="EMBL/GenBank/DDBJ databases">
        <title>Patterns of diversity and host range of bacteriophage communities associated with bean-nodulatin bacteria.</title>
        <authorList>
            <person name="Vann Cauwenberghe J."/>
            <person name="Santamaria R.I."/>
            <person name="Bustos P."/>
            <person name="Juarez S."/>
            <person name="Gonzalez V."/>
        </authorList>
    </citation>
    <scope>NUCLEOTIDE SEQUENCE</scope>
</reference>
<gene>
    <name evidence="2" type="ORF">EVB55_229</name>
</gene>
<protein>
    <submittedName>
        <fullName evidence="2">Uncharacterized protein</fullName>
    </submittedName>
</protein>
<organism evidence="2 3">
    <name type="scientific">Rhizobium phage RHph_Y68</name>
    <dbReference type="NCBI Taxonomy" id="2509787"/>
    <lineage>
        <taxon>Viruses</taxon>
        <taxon>Duplodnaviria</taxon>
        <taxon>Heunggongvirae</taxon>
        <taxon>Uroviricota</taxon>
        <taxon>Caudoviricetes</taxon>
        <taxon>Pootjesviridae</taxon>
        <taxon>Staniewskivirinae</taxon>
        <taxon>Trinifflemingvirus</taxon>
        <taxon>Trinifflemingvirus Y68</taxon>
    </lineage>
</organism>
<keyword evidence="1" id="KW-0472">Membrane</keyword>
<sequence length="70" mass="8060">MSINYKKIKNPTARRALVVFVTPILYIAMILFLMVMTLVSILTFDVDDSVIEAWPGVLFDDIPGWVKENW</sequence>
<evidence type="ECO:0000313" key="2">
    <source>
        <dbReference type="EMBL" id="QIG68164.1"/>
    </source>
</evidence>
<evidence type="ECO:0000313" key="3">
    <source>
        <dbReference type="Proteomes" id="UP000605518"/>
    </source>
</evidence>
<keyword evidence="3" id="KW-1185">Reference proteome</keyword>
<accession>A0A7S5R9D9</accession>
<dbReference type="EMBL" id="MN988486">
    <property type="protein sequence ID" value="QIG68164.1"/>
    <property type="molecule type" value="Genomic_DNA"/>
</dbReference>
<name>A0A7S5R9D9_9CAUD</name>
<dbReference type="Proteomes" id="UP000605518">
    <property type="component" value="Segment"/>
</dbReference>
<keyword evidence="1" id="KW-0812">Transmembrane</keyword>
<proteinExistence type="predicted"/>
<feature type="transmembrane region" description="Helical" evidence="1">
    <location>
        <begin position="16"/>
        <end position="44"/>
    </location>
</feature>